<keyword evidence="12 13" id="KW-0449">Lipoprotein</keyword>
<dbReference type="STRING" id="637679.GCA_001550055_03087"/>
<dbReference type="InterPro" id="IPR006311">
    <property type="entry name" value="TAT_signal"/>
</dbReference>
<keyword evidence="12" id="KW-1003">Cell membrane</keyword>
<comment type="subcellular location">
    <subcellularLocation>
        <location evidence="12">Cell inner membrane</location>
        <topology evidence="12">Lipid-anchor</topology>
        <orientation evidence="12">Periplasmic side</orientation>
    </subcellularLocation>
</comment>
<protein>
    <recommendedName>
        <fullName evidence="2 10">FAD:protein FMN transferase</fullName>
        <ecNumber evidence="1 10">2.7.1.180</ecNumber>
    </recommendedName>
    <alternativeName>
        <fullName evidence="8 10">Flavin transferase</fullName>
    </alternativeName>
</protein>
<keyword evidence="14" id="KW-1185">Reference proteome</keyword>
<comment type="similarity">
    <text evidence="10 12">Belongs to the ApbE family.</text>
</comment>
<evidence type="ECO:0000256" key="11">
    <source>
        <dbReference type="PIRSR" id="PIRSR006268-2"/>
    </source>
</evidence>
<proteinExistence type="inferred from homology"/>
<keyword evidence="7 10" id="KW-0460">Magnesium</keyword>
<dbReference type="GO" id="GO:0005886">
    <property type="term" value="C:plasma membrane"/>
    <property type="evidence" value="ECO:0007669"/>
    <property type="project" value="UniProtKB-SubCell"/>
</dbReference>
<keyword evidence="4 10" id="KW-0808">Transferase</keyword>
<evidence type="ECO:0000256" key="12">
    <source>
        <dbReference type="RuleBase" id="RU363002"/>
    </source>
</evidence>
<evidence type="ECO:0000256" key="2">
    <source>
        <dbReference type="ARBA" id="ARBA00016337"/>
    </source>
</evidence>
<evidence type="ECO:0000256" key="4">
    <source>
        <dbReference type="ARBA" id="ARBA00022679"/>
    </source>
</evidence>
<dbReference type="Gene3D" id="3.10.520.10">
    <property type="entry name" value="ApbE-like domains"/>
    <property type="match status" value="1"/>
</dbReference>
<evidence type="ECO:0000256" key="10">
    <source>
        <dbReference type="PIRNR" id="PIRNR006268"/>
    </source>
</evidence>
<dbReference type="RefSeq" id="WP_068306719.1">
    <property type="nucleotide sequence ID" value="NZ_FNAK01000006.1"/>
</dbReference>
<evidence type="ECO:0000256" key="8">
    <source>
        <dbReference type="ARBA" id="ARBA00031306"/>
    </source>
</evidence>
<dbReference type="InterPro" id="IPR024932">
    <property type="entry name" value="ApbE"/>
</dbReference>
<evidence type="ECO:0000256" key="5">
    <source>
        <dbReference type="ARBA" id="ARBA00022723"/>
    </source>
</evidence>
<dbReference type="EC" id="2.7.1.180" evidence="1 10"/>
<keyword evidence="12" id="KW-0997">Cell inner membrane</keyword>
<dbReference type="PIRSF" id="PIRSF006268">
    <property type="entry name" value="ApbE"/>
    <property type="match status" value="1"/>
</dbReference>
<dbReference type="Pfam" id="PF02424">
    <property type="entry name" value="ApbE"/>
    <property type="match status" value="1"/>
</dbReference>
<feature type="binding site" evidence="11">
    <location>
        <position position="306"/>
    </location>
    <ligand>
        <name>Mg(2+)</name>
        <dbReference type="ChEBI" id="CHEBI:18420"/>
    </ligand>
</feature>
<dbReference type="OrthoDB" id="9778595at2"/>
<evidence type="ECO:0000313" key="13">
    <source>
        <dbReference type="EMBL" id="SDE39577.1"/>
    </source>
</evidence>
<dbReference type="PROSITE" id="PS51257">
    <property type="entry name" value="PROKAR_LIPOPROTEIN"/>
    <property type="match status" value="1"/>
</dbReference>
<dbReference type="SUPFAM" id="SSF143631">
    <property type="entry name" value="ApbE-like"/>
    <property type="match status" value="1"/>
</dbReference>
<feature type="binding site" evidence="11">
    <location>
        <position position="188"/>
    </location>
    <ligand>
        <name>Mg(2+)</name>
        <dbReference type="ChEBI" id="CHEBI:18420"/>
    </ligand>
</feature>
<evidence type="ECO:0000256" key="1">
    <source>
        <dbReference type="ARBA" id="ARBA00011955"/>
    </source>
</evidence>
<dbReference type="PROSITE" id="PS51318">
    <property type="entry name" value="TAT"/>
    <property type="match status" value="1"/>
</dbReference>
<keyword evidence="3 10" id="KW-0285">Flavoprotein</keyword>
<dbReference type="PANTHER" id="PTHR30040:SF2">
    <property type="entry name" value="FAD:PROTEIN FMN TRANSFERASE"/>
    <property type="match status" value="1"/>
</dbReference>
<name>A0A1G7CJR9_9PROT</name>
<comment type="cofactor">
    <cofactor evidence="11">
        <name>Mg(2+)</name>
        <dbReference type="ChEBI" id="CHEBI:18420"/>
    </cofactor>
    <cofactor evidence="11">
        <name>Mn(2+)</name>
        <dbReference type="ChEBI" id="CHEBI:29035"/>
    </cofactor>
    <text evidence="11">Magnesium. Can also use manganese.</text>
</comment>
<dbReference type="EMBL" id="FNAK01000006">
    <property type="protein sequence ID" value="SDE39577.1"/>
    <property type="molecule type" value="Genomic_DNA"/>
</dbReference>
<dbReference type="InterPro" id="IPR003374">
    <property type="entry name" value="ApbE-like_sf"/>
</dbReference>
<evidence type="ECO:0000256" key="9">
    <source>
        <dbReference type="ARBA" id="ARBA00048540"/>
    </source>
</evidence>
<keyword evidence="6 10" id="KW-0274">FAD</keyword>
<dbReference type="GO" id="GO:0016740">
    <property type="term" value="F:transferase activity"/>
    <property type="evidence" value="ECO:0007669"/>
    <property type="project" value="UniProtKB-UniRule"/>
</dbReference>
<gene>
    <name evidence="13" type="ORF">SAMN04488071_2834</name>
</gene>
<dbReference type="PANTHER" id="PTHR30040">
    <property type="entry name" value="THIAMINE BIOSYNTHESIS LIPOPROTEIN APBE"/>
    <property type="match status" value="1"/>
</dbReference>
<comment type="catalytic activity">
    <reaction evidence="9 10 12">
        <text>L-threonyl-[protein] + FAD = FMN-L-threonyl-[protein] + AMP + H(+)</text>
        <dbReference type="Rhea" id="RHEA:36847"/>
        <dbReference type="Rhea" id="RHEA-COMP:11060"/>
        <dbReference type="Rhea" id="RHEA-COMP:11061"/>
        <dbReference type="ChEBI" id="CHEBI:15378"/>
        <dbReference type="ChEBI" id="CHEBI:30013"/>
        <dbReference type="ChEBI" id="CHEBI:57692"/>
        <dbReference type="ChEBI" id="CHEBI:74257"/>
        <dbReference type="ChEBI" id="CHEBI:456215"/>
        <dbReference type="EC" id="2.7.1.180"/>
    </reaction>
</comment>
<organism evidence="13 14">
    <name type="scientific">Kordiimonas lacus</name>
    <dbReference type="NCBI Taxonomy" id="637679"/>
    <lineage>
        <taxon>Bacteria</taxon>
        <taxon>Pseudomonadati</taxon>
        <taxon>Pseudomonadota</taxon>
        <taxon>Alphaproteobacteria</taxon>
        <taxon>Kordiimonadales</taxon>
        <taxon>Kordiimonadaceae</taxon>
        <taxon>Kordiimonas</taxon>
    </lineage>
</organism>
<evidence type="ECO:0000256" key="3">
    <source>
        <dbReference type="ARBA" id="ARBA00022630"/>
    </source>
</evidence>
<keyword evidence="5 10" id="KW-0479">Metal-binding</keyword>
<reference evidence="13 14" key="1">
    <citation type="submission" date="2016-10" db="EMBL/GenBank/DDBJ databases">
        <authorList>
            <person name="de Groot N.N."/>
        </authorList>
    </citation>
    <scope>NUCLEOTIDE SEQUENCE [LARGE SCALE GENOMIC DNA]</scope>
    <source>
        <strain evidence="13 14">CGMCC 1.9109</strain>
    </source>
</reference>
<dbReference type="Proteomes" id="UP000183685">
    <property type="component" value="Unassembled WGS sequence"/>
</dbReference>
<keyword evidence="12" id="KW-0472">Membrane</keyword>
<dbReference type="GO" id="GO:0046872">
    <property type="term" value="F:metal ion binding"/>
    <property type="evidence" value="ECO:0007669"/>
    <property type="project" value="UniProtKB-UniRule"/>
</dbReference>
<sequence>MLKDAGLPRRRFLQIVAGGTAALALGACGENADKRKKLTPYVWEGSLLGAETNLTLYHEHDAASIAAIKEITAEVKRLAGIFTIYVFGSELSRLNKSGRLAPAAPEMLEILDVSRRLWRESDGLFDPTIQPLWELYADYYATPRAPDDPGPSPEAIATARAKVGLDKVLVDDGSIRLAVEGMALSFNGIVQGYLTDRAHEILRKRGFDHALINMGEYRALGGKPQPDGSVKPWQIGIADAEAPWRVFETLEVTDRAVSTSSPSGAVFNTGGDVHHIFNPKTGLSANRYHSVTVTAPTATIADGLSTVLTVVPPEQAPEILSKFEGAAALLRPLEGDPIRIGL</sequence>
<feature type="binding site" evidence="11">
    <location>
        <position position="302"/>
    </location>
    <ligand>
        <name>Mg(2+)</name>
        <dbReference type="ChEBI" id="CHEBI:18420"/>
    </ligand>
</feature>
<evidence type="ECO:0000313" key="14">
    <source>
        <dbReference type="Proteomes" id="UP000183685"/>
    </source>
</evidence>
<evidence type="ECO:0000256" key="7">
    <source>
        <dbReference type="ARBA" id="ARBA00022842"/>
    </source>
</evidence>
<dbReference type="AlphaFoldDB" id="A0A1G7CJR9"/>
<comment type="function">
    <text evidence="12">Flavin transferase that catalyzes the transfer of the FMN moiety of FAD and its covalent binding to the hydroxyl group of a threonine residue in a target flavoprotein.</text>
</comment>
<evidence type="ECO:0000256" key="6">
    <source>
        <dbReference type="ARBA" id="ARBA00022827"/>
    </source>
</evidence>
<accession>A0A1G7CJR9</accession>